<accession>A0ABY6UFE0</accession>
<comment type="caution">
    <text evidence="1">The sequence shown here is derived from an EMBL/GenBank/DDBJ whole genome shotgun (WGS) entry which is preliminary data.</text>
</comment>
<organism evidence="1 2">
    <name type="scientific">Bionectria ochroleuca</name>
    <name type="common">Gliocladium roseum</name>
    <dbReference type="NCBI Taxonomy" id="29856"/>
    <lineage>
        <taxon>Eukaryota</taxon>
        <taxon>Fungi</taxon>
        <taxon>Dikarya</taxon>
        <taxon>Ascomycota</taxon>
        <taxon>Pezizomycotina</taxon>
        <taxon>Sordariomycetes</taxon>
        <taxon>Hypocreomycetidae</taxon>
        <taxon>Hypocreales</taxon>
        <taxon>Bionectriaceae</taxon>
        <taxon>Clonostachys</taxon>
    </lineage>
</organism>
<keyword evidence="2" id="KW-1185">Reference proteome</keyword>
<gene>
    <name evidence="1" type="ORF">CLO192961_LOCUS248263</name>
</gene>
<name>A0ABY6UFE0_BIOOC</name>
<reference evidence="1 2" key="1">
    <citation type="submission" date="2019-06" db="EMBL/GenBank/DDBJ databases">
        <authorList>
            <person name="Broberg M."/>
        </authorList>
    </citation>
    <scope>NUCLEOTIDE SEQUENCE [LARGE SCALE GENOMIC DNA]</scope>
</reference>
<evidence type="ECO:0000313" key="2">
    <source>
        <dbReference type="Proteomes" id="UP000766486"/>
    </source>
</evidence>
<protein>
    <submittedName>
        <fullName evidence="1">Uncharacterized protein</fullName>
    </submittedName>
</protein>
<dbReference type="EMBL" id="CABFNS010000795">
    <property type="protein sequence ID" value="VUC28964.1"/>
    <property type="molecule type" value="Genomic_DNA"/>
</dbReference>
<dbReference type="Proteomes" id="UP000766486">
    <property type="component" value="Unassembled WGS sequence"/>
</dbReference>
<proteinExistence type="predicted"/>
<sequence>MTDSVFHFHLSIWYLDQGLLGSTWRMTNQTWIGSSVHTKRSVMPERDWVFVSPLVVFRPKKINQEEVRSGFAQ</sequence>
<evidence type="ECO:0000313" key="1">
    <source>
        <dbReference type="EMBL" id="VUC28964.1"/>
    </source>
</evidence>